<dbReference type="Proteomes" id="UP000251891">
    <property type="component" value="Unassembled WGS sequence"/>
</dbReference>
<accession>A0A365H0A2</accession>
<evidence type="ECO:0000313" key="6">
    <source>
        <dbReference type="Proteomes" id="UP000251891"/>
    </source>
</evidence>
<dbReference type="SUPFAM" id="SSF53474">
    <property type="entry name" value="alpha/beta-Hydrolases"/>
    <property type="match status" value="1"/>
</dbReference>
<evidence type="ECO:0000259" key="4">
    <source>
        <dbReference type="Pfam" id="PF00561"/>
    </source>
</evidence>
<dbReference type="InterPro" id="IPR029058">
    <property type="entry name" value="AB_hydrolase_fold"/>
</dbReference>
<comment type="similarity">
    <text evidence="1">Belongs to the peptidase S33 family.</text>
</comment>
<evidence type="ECO:0000313" key="5">
    <source>
        <dbReference type="EMBL" id="RAY12512.1"/>
    </source>
</evidence>
<dbReference type="AlphaFoldDB" id="A0A365H0A2"/>
<dbReference type="Pfam" id="PF00561">
    <property type="entry name" value="Abhydrolase_1"/>
    <property type="match status" value="1"/>
</dbReference>
<reference evidence="5 6" key="1">
    <citation type="submission" date="2018-06" db="EMBL/GenBank/DDBJ databases">
        <title>Actinomadura craniellae sp. nov. isolated from marine sponge Craniella sp.</title>
        <authorList>
            <person name="Li L."/>
            <person name="Xu Q.H."/>
            <person name="Lin H.W."/>
            <person name="Lu Y.H."/>
        </authorList>
    </citation>
    <scope>NUCLEOTIDE SEQUENCE [LARGE SCALE GENOMIC DNA]</scope>
    <source>
        <strain evidence="5 6">LHW63021</strain>
    </source>
</reference>
<dbReference type="PANTHER" id="PTHR43248">
    <property type="entry name" value="2-SUCCINYL-6-HYDROXY-2,4-CYCLOHEXADIENE-1-CARBOXYLATE SYNTHASE"/>
    <property type="match status" value="1"/>
</dbReference>
<keyword evidence="3 5" id="KW-0378">Hydrolase</keyword>
<keyword evidence="2" id="KW-0732">Signal</keyword>
<dbReference type="InterPro" id="IPR000073">
    <property type="entry name" value="AB_hydrolase_1"/>
</dbReference>
<comment type="caution">
    <text evidence="5">The sequence shown here is derived from an EMBL/GenBank/DDBJ whole genome shotgun (WGS) entry which is preliminary data.</text>
</comment>
<organism evidence="5 6">
    <name type="scientific">Actinomadura craniellae</name>
    <dbReference type="NCBI Taxonomy" id="2231787"/>
    <lineage>
        <taxon>Bacteria</taxon>
        <taxon>Bacillati</taxon>
        <taxon>Actinomycetota</taxon>
        <taxon>Actinomycetes</taxon>
        <taxon>Streptosporangiales</taxon>
        <taxon>Thermomonosporaceae</taxon>
        <taxon>Actinomadura</taxon>
    </lineage>
</organism>
<sequence>MSVTAGLLSPPVVAERASIVWSPCPARDPVAGDKLAGLECGTLRVPLDHDRPQGEQITLALTRARHTAPRSQGAVLLNRGGPGAYGRDMPAFFRSALPASVASQYDWIGFDPRGVGASRPALVCDESYEYPGGPRPDTVPATVADEERWKRRARAFADDCARRYGRVLPHMGTADVARDLEAIRVALGERQLNYFGYSYGTYLGAVYASRYPQRVRRMVLDSVVHPANVWYKANLSQDVAFEGQIRTFFAWVARNHAIYRLGTDPKAVEQAYYRARAAVKAKPIGGKIGPAEFDDAFLPAGYGDNNWPKLALALSSLVADKDASPLLQVWQPPDWNEQNSYTIYNAVQCRDAAWPRDWKTWHDDNWRLYRSGYRFETWSNAWFNAPCAFWPVPGGPAPAIGGTGVPPMLLIQSTQDAATPYSGALEMHRRFPGSRLVVVRDNGDHGVALDANQCVDSRVAHYLGTGVLPADVPGPDAFCAPLPPPAAAAAR</sequence>
<dbReference type="InterPro" id="IPR051601">
    <property type="entry name" value="Serine_prot/Carboxylest_S33"/>
</dbReference>
<keyword evidence="6" id="KW-1185">Reference proteome</keyword>
<evidence type="ECO:0000256" key="2">
    <source>
        <dbReference type="ARBA" id="ARBA00022729"/>
    </source>
</evidence>
<dbReference type="Gene3D" id="3.40.50.1820">
    <property type="entry name" value="alpha/beta hydrolase"/>
    <property type="match status" value="1"/>
</dbReference>
<name>A0A365H0A2_9ACTN</name>
<dbReference type="GO" id="GO:0016787">
    <property type="term" value="F:hydrolase activity"/>
    <property type="evidence" value="ECO:0007669"/>
    <property type="project" value="UniProtKB-KW"/>
</dbReference>
<gene>
    <name evidence="5" type="ORF">DPM19_25630</name>
</gene>
<dbReference type="OrthoDB" id="3930934at2"/>
<proteinExistence type="inferred from homology"/>
<feature type="domain" description="AB hydrolase-1" evidence="4">
    <location>
        <begin position="74"/>
        <end position="445"/>
    </location>
</feature>
<evidence type="ECO:0000256" key="1">
    <source>
        <dbReference type="ARBA" id="ARBA00010088"/>
    </source>
</evidence>
<dbReference type="EMBL" id="QLYX01000013">
    <property type="protein sequence ID" value="RAY12512.1"/>
    <property type="molecule type" value="Genomic_DNA"/>
</dbReference>
<evidence type="ECO:0000256" key="3">
    <source>
        <dbReference type="ARBA" id="ARBA00022801"/>
    </source>
</evidence>
<protein>
    <submittedName>
        <fullName evidence="5">Alpha/beta hydrolase</fullName>
    </submittedName>
</protein>
<dbReference type="PANTHER" id="PTHR43248:SF29">
    <property type="entry name" value="TRIPEPTIDYL AMINOPEPTIDASE"/>
    <property type="match status" value="1"/>
</dbReference>